<dbReference type="EC" id="3.4.21.89" evidence="8"/>
<dbReference type="AlphaFoldDB" id="A0A7J3M2J7"/>
<gene>
    <name evidence="8" type="ORF">ENT52_05145</name>
</gene>
<dbReference type="Pfam" id="PF00717">
    <property type="entry name" value="Peptidase_S24"/>
    <property type="match status" value="1"/>
</dbReference>
<evidence type="ECO:0000256" key="5">
    <source>
        <dbReference type="ARBA" id="ARBA00023136"/>
    </source>
</evidence>
<dbReference type="InterPro" id="IPR001733">
    <property type="entry name" value="Peptidase_S26B"/>
</dbReference>
<feature type="transmembrane region" description="Helical" evidence="6">
    <location>
        <begin position="302"/>
        <end position="325"/>
    </location>
</feature>
<dbReference type="InterPro" id="IPR015927">
    <property type="entry name" value="Peptidase_S24_S26A/B/C"/>
</dbReference>
<evidence type="ECO:0000256" key="3">
    <source>
        <dbReference type="ARBA" id="ARBA00022692"/>
    </source>
</evidence>
<dbReference type="InterPro" id="IPR019533">
    <property type="entry name" value="Peptidase_S26"/>
</dbReference>
<evidence type="ECO:0000256" key="2">
    <source>
        <dbReference type="ARBA" id="ARBA00022670"/>
    </source>
</evidence>
<evidence type="ECO:0000256" key="4">
    <source>
        <dbReference type="ARBA" id="ARBA00022989"/>
    </source>
</evidence>
<dbReference type="SUPFAM" id="SSF51306">
    <property type="entry name" value="LexA/Signal peptidase"/>
    <property type="match status" value="1"/>
</dbReference>
<keyword evidence="3 6" id="KW-0812">Transmembrane</keyword>
<evidence type="ECO:0000256" key="6">
    <source>
        <dbReference type="SAM" id="Phobius"/>
    </source>
</evidence>
<dbReference type="InterPro" id="IPR036286">
    <property type="entry name" value="LexA/Signal_pep-like_sf"/>
</dbReference>
<keyword evidence="4 6" id="KW-1133">Transmembrane helix</keyword>
<feature type="domain" description="Peptidase S24/S26A/S26B/S26C" evidence="7">
    <location>
        <begin position="29"/>
        <end position="84"/>
    </location>
</feature>
<evidence type="ECO:0000313" key="8">
    <source>
        <dbReference type="EMBL" id="HGT83093.1"/>
    </source>
</evidence>
<keyword evidence="2" id="KW-0645">Protease</keyword>
<feature type="transmembrane region" description="Helical" evidence="6">
    <location>
        <begin position="175"/>
        <end position="195"/>
    </location>
</feature>
<dbReference type="PANTHER" id="PTHR10806">
    <property type="entry name" value="SIGNAL PEPTIDASE COMPLEX CATALYTIC SUBUNIT SEC11"/>
    <property type="match status" value="1"/>
</dbReference>
<name>A0A7J3M2J7_ARCFL</name>
<organism evidence="8">
    <name type="scientific">Archaeoglobus fulgidus</name>
    <dbReference type="NCBI Taxonomy" id="2234"/>
    <lineage>
        <taxon>Archaea</taxon>
        <taxon>Methanobacteriati</taxon>
        <taxon>Methanobacteriota</taxon>
        <taxon>Archaeoglobi</taxon>
        <taxon>Archaeoglobales</taxon>
        <taxon>Archaeoglobaceae</taxon>
        <taxon>Archaeoglobus</taxon>
    </lineage>
</organism>
<keyword evidence="8" id="KW-0378">Hydrolase</keyword>
<proteinExistence type="predicted"/>
<dbReference type="NCBIfam" id="TIGR02228">
    <property type="entry name" value="sigpep_I_arch"/>
    <property type="match status" value="1"/>
</dbReference>
<sequence>MKMLHKALLLIFSFFVLLSVFSFILNAPLLIAYIKSDSMSPTLNKNDLVFINIFDRNFEPGDIVVFSSNGEWICHRIVKETAEGYITKGDKNIVTDQFGGKEIVAKEKIVGKILSFNGNPLSIPLGNWVEVLEGTFAKNKLILFFLLSLAGLLLLSRGEKKRKGKKYLKIKTTTLFAISSLLLVTMFSLANVVAFEKRTISYGTTSAGGLREDWVLPGEIFSRKIEFENKGSYPYFYRISSESPNLKLENTGFVLYPGERRVLKVEVHAPEDTNLHTEKISVAKYIPLLPIEIIDTLSIHPYLPILVMDLEIALILFAVYFFGNFENEVMKIRKRWKT</sequence>
<evidence type="ECO:0000259" key="7">
    <source>
        <dbReference type="Pfam" id="PF00717"/>
    </source>
</evidence>
<dbReference type="PANTHER" id="PTHR10806:SF6">
    <property type="entry name" value="SIGNAL PEPTIDASE COMPLEX CATALYTIC SUBUNIT SEC11"/>
    <property type="match status" value="1"/>
</dbReference>
<evidence type="ECO:0000256" key="1">
    <source>
        <dbReference type="ARBA" id="ARBA00004308"/>
    </source>
</evidence>
<dbReference type="GO" id="GO:0009003">
    <property type="term" value="F:signal peptidase activity"/>
    <property type="evidence" value="ECO:0007669"/>
    <property type="project" value="UniProtKB-EC"/>
</dbReference>
<keyword evidence="5 6" id="KW-0472">Membrane</keyword>
<dbReference type="GO" id="GO:0012505">
    <property type="term" value="C:endomembrane system"/>
    <property type="evidence" value="ECO:0007669"/>
    <property type="project" value="UniProtKB-SubCell"/>
</dbReference>
<accession>A0A7J3M2J7</accession>
<protein>
    <submittedName>
        <fullName evidence="8">Signal peptidase I</fullName>
        <ecNumber evidence="8">3.4.21.89</ecNumber>
    </submittedName>
</protein>
<dbReference type="CDD" id="cd06530">
    <property type="entry name" value="S26_SPase_I"/>
    <property type="match status" value="1"/>
</dbReference>
<reference evidence="8" key="1">
    <citation type="journal article" date="2020" name="mSystems">
        <title>Genome- and Community-Level Interaction Insights into Carbon Utilization and Element Cycling Functions of Hydrothermarchaeota in Hydrothermal Sediment.</title>
        <authorList>
            <person name="Zhou Z."/>
            <person name="Liu Y."/>
            <person name="Xu W."/>
            <person name="Pan J."/>
            <person name="Luo Z.H."/>
            <person name="Li M."/>
        </authorList>
    </citation>
    <scope>NUCLEOTIDE SEQUENCE [LARGE SCALE GENOMIC DNA]</scope>
    <source>
        <strain evidence="8">SpSt-587</strain>
    </source>
</reference>
<dbReference type="Gene3D" id="2.10.109.10">
    <property type="entry name" value="Umud Fragment, subunit A"/>
    <property type="match status" value="1"/>
</dbReference>
<dbReference type="GO" id="GO:0006465">
    <property type="term" value="P:signal peptide processing"/>
    <property type="evidence" value="ECO:0007669"/>
    <property type="project" value="InterPro"/>
</dbReference>
<comment type="caution">
    <text evidence="8">The sequence shown here is derived from an EMBL/GenBank/DDBJ whole genome shotgun (WGS) entry which is preliminary data.</text>
</comment>
<dbReference type="GO" id="GO:0016020">
    <property type="term" value="C:membrane"/>
    <property type="evidence" value="ECO:0007669"/>
    <property type="project" value="InterPro"/>
</dbReference>
<dbReference type="EMBL" id="DSYZ01000097">
    <property type="protein sequence ID" value="HGT83093.1"/>
    <property type="molecule type" value="Genomic_DNA"/>
</dbReference>
<dbReference type="GO" id="GO:0004252">
    <property type="term" value="F:serine-type endopeptidase activity"/>
    <property type="evidence" value="ECO:0007669"/>
    <property type="project" value="InterPro"/>
</dbReference>
<feature type="transmembrane region" description="Helical" evidence="6">
    <location>
        <begin position="136"/>
        <end position="155"/>
    </location>
</feature>
<comment type="subcellular location">
    <subcellularLocation>
        <location evidence="1">Endomembrane system</location>
    </subcellularLocation>
</comment>
<dbReference type="PRINTS" id="PR00728">
    <property type="entry name" value="SIGNALPTASE"/>
</dbReference>